<name>A0A391P036_9FIRM</name>
<dbReference type="InterPro" id="IPR037171">
    <property type="entry name" value="NagB/RpiA_transferase-like"/>
</dbReference>
<evidence type="ECO:0000313" key="2">
    <source>
        <dbReference type="EMBL" id="GCA66527.1"/>
    </source>
</evidence>
<organism evidence="2 3">
    <name type="scientific">Mediterraneibacter butyricigenes</name>
    <dbReference type="NCBI Taxonomy" id="2316025"/>
    <lineage>
        <taxon>Bacteria</taxon>
        <taxon>Bacillati</taxon>
        <taxon>Bacillota</taxon>
        <taxon>Clostridia</taxon>
        <taxon>Lachnospirales</taxon>
        <taxon>Lachnospiraceae</taxon>
        <taxon>Mediterraneibacter</taxon>
    </lineage>
</organism>
<keyword evidence="3" id="KW-1185">Reference proteome</keyword>
<reference evidence="3" key="1">
    <citation type="submission" date="2018-09" db="EMBL/GenBank/DDBJ databases">
        <title>Draft Genome Sequence of Mediterraneibacter sp. KCTC 15684.</title>
        <authorList>
            <person name="Kim J.S."/>
            <person name="Han K.I."/>
            <person name="Suh M.K."/>
            <person name="Lee K.C."/>
            <person name="Eom M.K."/>
            <person name="Lee J.H."/>
            <person name="Park S.H."/>
            <person name="Kang S.W."/>
            <person name="Park J.E."/>
            <person name="Oh B.S."/>
            <person name="Yu S.Y."/>
            <person name="Choi S.H."/>
            <person name="Lee D.H."/>
            <person name="Yoon H."/>
            <person name="Kim B."/>
            <person name="Yang S.J."/>
            <person name="Lee J.S."/>
        </authorList>
    </citation>
    <scope>NUCLEOTIDE SEQUENCE [LARGE SCALE GENOMIC DNA]</scope>
    <source>
        <strain evidence="3">KCTC 15684</strain>
    </source>
</reference>
<dbReference type="Proteomes" id="UP000265643">
    <property type="component" value="Unassembled WGS sequence"/>
</dbReference>
<dbReference type="RefSeq" id="WP_330508033.1">
    <property type="nucleotide sequence ID" value="NZ_BHGK01000001.1"/>
</dbReference>
<dbReference type="PANTHER" id="PTHR21432">
    <property type="entry name" value="ACETYL-COA HYDROLASE-RELATED"/>
    <property type="match status" value="1"/>
</dbReference>
<protein>
    <recommendedName>
        <fullName evidence="1">Acetyl-CoA hydrolase/transferase C-terminal domain-containing protein</fullName>
    </recommendedName>
</protein>
<dbReference type="PANTHER" id="PTHR21432:SF20">
    <property type="entry name" value="ACETYL-COA HYDROLASE"/>
    <property type="match status" value="1"/>
</dbReference>
<evidence type="ECO:0000313" key="3">
    <source>
        <dbReference type="Proteomes" id="UP000265643"/>
    </source>
</evidence>
<dbReference type="Pfam" id="PF13336">
    <property type="entry name" value="AcetylCoA_hyd_C"/>
    <property type="match status" value="1"/>
</dbReference>
<gene>
    <name evidence="2" type="ORF">KGMB01110_09630</name>
</gene>
<dbReference type="InterPro" id="IPR046433">
    <property type="entry name" value="ActCoA_hydro"/>
</dbReference>
<comment type="caution">
    <text evidence="2">The sequence shown here is derived from an EMBL/GenBank/DDBJ whole genome shotgun (WGS) entry which is preliminary data.</text>
</comment>
<dbReference type="InterPro" id="IPR026888">
    <property type="entry name" value="AcetylCoA_hyd_C"/>
</dbReference>
<feature type="domain" description="Acetyl-CoA hydrolase/transferase C-terminal" evidence="1">
    <location>
        <begin position="10"/>
        <end position="90"/>
    </location>
</feature>
<dbReference type="GO" id="GO:0008775">
    <property type="term" value="F:acetate CoA-transferase activity"/>
    <property type="evidence" value="ECO:0007669"/>
    <property type="project" value="InterPro"/>
</dbReference>
<dbReference type="InterPro" id="IPR038460">
    <property type="entry name" value="AcetylCoA_hyd_C_sf"/>
</dbReference>
<sequence>MQFHCKDKDDLVGLKQISGVGGQVDFIRGASMADHGISILAFPSTAAKGKISKIVPFLDEGAAVTTSRNDIDYVVTEYGVAHLRGKTLRKTQPFTFLFI</sequence>
<dbReference type="EMBL" id="BHGK01000001">
    <property type="protein sequence ID" value="GCA66527.1"/>
    <property type="molecule type" value="Genomic_DNA"/>
</dbReference>
<dbReference type="SUPFAM" id="SSF100950">
    <property type="entry name" value="NagB/RpiA/CoA transferase-like"/>
    <property type="match status" value="1"/>
</dbReference>
<evidence type="ECO:0000259" key="1">
    <source>
        <dbReference type="Pfam" id="PF13336"/>
    </source>
</evidence>
<proteinExistence type="predicted"/>
<dbReference type="GO" id="GO:0006083">
    <property type="term" value="P:acetate metabolic process"/>
    <property type="evidence" value="ECO:0007669"/>
    <property type="project" value="InterPro"/>
</dbReference>
<dbReference type="Gene3D" id="3.40.1080.20">
    <property type="entry name" value="Acetyl-CoA hydrolase/transferase C-terminal domain"/>
    <property type="match status" value="1"/>
</dbReference>
<accession>A0A391P036</accession>
<dbReference type="AlphaFoldDB" id="A0A391P036"/>